<dbReference type="AlphaFoldDB" id="A0A069QH47"/>
<evidence type="ECO:0000313" key="1">
    <source>
        <dbReference type="EMBL" id="KDR52148.1"/>
    </source>
</evidence>
<dbReference type="EMBL" id="JNGW01000076">
    <property type="protein sequence ID" value="KDR52148.1"/>
    <property type="molecule type" value="Genomic_DNA"/>
</dbReference>
<organism evidence="1 2">
    <name type="scientific">Hoylesella loescheii DSM 19665 = JCM 12249 = ATCC 15930</name>
    <dbReference type="NCBI Taxonomy" id="1122985"/>
    <lineage>
        <taxon>Bacteria</taxon>
        <taxon>Pseudomonadati</taxon>
        <taxon>Bacteroidota</taxon>
        <taxon>Bacteroidia</taxon>
        <taxon>Bacteroidales</taxon>
        <taxon>Prevotellaceae</taxon>
        <taxon>Hoylesella</taxon>
    </lineage>
</organism>
<sequence>MIWLISLDSHVEQTKYTAHWRTPHRFFALSCHDQLPLTPYYIYVRIRTH</sequence>
<dbReference type="Proteomes" id="UP000027442">
    <property type="component" value="Unassembled WGS sequence"/>
</dbReference>
<protein>
    <submittedName>
        <fullName evidence="1">Uncharacterized protein</fullName>
    </submittedName>
</protein>
<dbReference type="HOGENOM" id="CLU_3139149_0_0_10"/>
<reference evidence="1 2" key="1">
    <citation type="submission" date="2013-08" db="EMBL/GenBank/DDBJ databases">
        <authorList>
            <person name="Weinstock G."/>
            <person name="Sodergren E."/>
            <person name="Wylie T."/>
            <person name="Fulton L."/>
            <person name="Fulton R."/>
            <person name="Fronick C."/>
            <person name="O'Laughlin M."/>
            <person name="Godfrey J."/>
            <person name="Miner T."/>
            <person name="Herter B."/>
            <person name="Appelbaum E."/>
            <person name="Cordes M."/>
            <person name="Lek S."/>
            <person name="Wollam A."/>
            <person name="Pepin K.H."/>
            <person name="Palsikar V.B."/>
            <person name="Mitreva M."/>
            <person name="Wilson R.K."/>
        </authorList>
    </citation>
    <scope>NUCLEOTIDE SEQUENCE [LARGE SCALE GENOMIC DNA]</scope>
    <source>
        <strain evidence="1 2">ATCC 15930</strain>
    </source>
</reference>
<dbReference type="PATRIC" id="fig|1122985.7.peg.1845"/>
<proteinExistence type="predicted"/>
<comment type="caution">
    <text evidence="1">The sequence shown here is derived from an EMBL/GenBank/DDBJ whole genome shotgun (WGS) entry which is preliminary data.</text>
</comment>
<evidence type="ECO:0000313" key="2">
    <source>
        <dbReference type="Proteomes" id="UP000027442"/>
    </source>
</evidence>
<name>A0A069QH47_HOYLO</name>
<keyword evidence="2" id="KW-1185">Reference proteome</keyword>
<gene>
    <name evidence="1" type="ORF">HMPREF1991_01773</name>
</gene>
<accession>A0A069QH47</accession>